<feature type="transmembrane region" description="Helical" evidence="1">
    <location>
        <begin position="54"/>
        <end position="74"/>
    </location>
</feature>
<keyword evidence="4" id="KW-1185">Reference proteome</keyword>
<feature type="domain" description="DUF1468" evidence="2">
    <location>
        <begin position="24"/>
        <end position="154"/>
    </location>
</feature>
<dbReference type="Pfam" id="PF07331">
    <property type="entry name" value="TctB"/>
    <property type="match status" value="1"/>
</dbReference>
<feature type="transmembrane region" description="Helical" evidence="1">
    <location>
        <begin position="86"/>
        <end position="119"/>
    </location>
</feature>
<keyword evidence="1" id="KW-0472">Membrane</keyword>
<evidence type="ECO:0000313" key="4">
    <source>
        <dbReference type="Proteomes" id="UP000183561"/>
    </source>
</evidence>
<evidence type="ECO:0000313" key="3">
    <source>
        <dbReference type="EMBL" id="SEB33860.1"/>
    </source>
</evidence>
<proteinExistence type="predicted"/>
<dbReference type="AlphaFoldDB" id="A0A1H4IIP0"/>
<dbReference type="InterPro" id="IPR009936">
    <property type="entry name" value="DUF1468"/>
</dbReference>
<organism evidence="3 4">
    <name type="scientific">Rhodococcus koreensis</name>
    <dbReference type="NCBI Taxonomy" id="99653"/>
    <lineage>
        <taxon>Bacteria</taxon>
        <taxon>Bacillati</taxon>
        <taxon>Actinomycetota</taxon>
        <taxon>Actinomycetes</taxon>
        <taxon>Mycobacteriales</taxon>
        <taxon>Nocardiaceae</taxon>
        <taxon>Rhodococcus</taxon>
    </lineage>
</organism>
<name>A0A1H4IIP0_9NOCA</name>
<dbReference type="OrthoDB" id="3576735at2"/>
<dbReference type="EMBL" id="FNSV01000004">
    <property type="protein sequence ID" value="SEB33860.1"/>
    <property type="molecule type" value="Genomic_DNA"/>
</dbReference>
<dbReference type="Proteomes" id="UP000183561">
    <property type="component" value="Unassembled WGS sequence"/>
</dbReference>
<sequence length="162" mass="17199">MSDTLVVEESAEKNERVVENRRLAPAVLTVLGVLATIESVRLGLGDLTEPGPGAWPLLTSVGVLVTSAWLFITGVERCEKVMISDLARVAAAIASVAFFVVMLPLVGMPVPAFALLVVWLRLFGESWRLTLVTAALGVVALQIVFVELLGVPFPIGPLAPGR</sequence>
<evidence type="ECO:0000259" key="2">
    <source>
        <dbReference type="Pfam" id="PF07331"/>
    </source>
</evidence>
<evidence type="ECO:0000256" key="1">
    <source>
        <dbReference type="SAM" id="Phobius"/>
    </source>
</evidence>
<reference evidence="4" key="1">
    <citation type="submission" date="2016-10" db="EMBL/GenBank/DDBJ databases">
        <authorList>
            <person name="Varghese N."/>
            <person name="Submissions S."/>
        </authorList>
    </citation>
    <scope>NUCLEOTIDE SEQUENCE [LARGE SCALE GENOMIC DNA]</scope>
    <source>
        <strain evidence="4">DSM 44498</strain>
    </source>
</reference>
<protein>
    <submittedName>
        <fullName evidence="3">Tripartite tricarboxylate transporter TctB family protein</fullName>
    </submittedName>
</protein>
<keyword evidence="1" id="KW-0812">Transmembrane</keyword>
<dbReference type="RefSeq" id="WP_072949399.1">
    <property type="nucleotide sequence ID" value="NZ_FNSV01000004.1"/>
</dbReference>
<accession>A0A1H4IIP0</accession>
<gene>
    <name evidence="3" type="ORF">SAMN04490239_0830</name>
</gene>
<keyword evidence="1" id="KW-1133">Transmembrane helix</keyword>
<feature type="transmembrane region" description="Helical" evidence="1">
    <location>
        <begin position="131"/>
        <end position="155"/>
    </location>
</feature>